<gene>
    <name evidence="1" type="ORF">DPMN_164057</name>
</gene>
<proteinExistence type="predicted"/>
<dbReference type="AlphaFoldDB" id="A0A9D4IS03"/>
<dbReference type="EMBL" id="JAIWYP010000008">
    <property type="protein sequence ID" value="KAH3785961.1"/>
    <property type="molecule type" value="Genomic_DNA"/>
</dbReference>
<protein>
    <submittedName>
        <fullName evidence="1">Uncharacterized protein</fullName>
    </submittedName>
</protein>
<comment type="caution">
    <text evidence="1">The sequence shown here is derived from an EMBL/GenBank/DDBJ whole genome shotgun (WGS) entry which is preliminary data.</text>
</comment>
<organism evidence="1 2">
    <name type="scientific">Dreissena polymorpha</name>
    <name type="common">Zebra mussel</name>
    <name type="synonym">Mytilus polymorpha</name>
    <dbReference type="NCBI Taxonomy" id="45954"/>
    <lineage>
        <taxon>Eukaryota</taxon>
        <taxon>Metazoa</taxon>
        <taxon>Spiralia</taxon>
        <taxon>Lophotrochozoa</taxon>
        <taxon>Mollusca</taxon>
        <taxon>Bivalvia</taxon>
        <taxon>Autobranchia</taxon>
        <taxon>Heteroconchia</taxon>
        <taxon>Euheterodonta</taxon>
        <taxon>Imparidentia</taxon>
        <taxon>Neoheterodontei</taxon>
        <taxon>Myida</taxon>
        <taxon>Dreissenoidea</taxon>
        <taxon>Dreissenidae</taxon>
        <taxon>Dreissena</taxon>
    </lineage>
</organism>
<dbReference type="Proteomes" id="UP000828390">
    <property type="component" value="Unassembled WGS sequence"/>
</dbReference>
<name>A0A9D4IS03_DREPO</name>
<evidence type="ECO:0000313" key="2">
    <source>
        <dbReference type="Proteomes" id="UP000828390"/>
    </source>
</evidence>
<keyword evidence="2" id="KW-1185">Reference proteome</keyword>
<reference evidence="1" key="2">
    <citation type="submission" date="2020-11" db="EMBL/GenBank/DDBJ databases">
        <authorList>
            <person name="McCartney M.A."/>
            <person name="Auch B."/>
            <person name="Kono T."/>
            <person name="Mallez S."/>
            <person name="Becker A."/>
            <person name="Gohl D.M."/>
            <person name="Silverstein K.A.T."/>
            <person name="Koren S."/>
            <person name="Bechman K.B."/>
            <person name="Herman A."/>
            <person name="Abrahante J.E."/>
            <person name="Garbe J."/>
        </authorList>
    </citation>
    <scope>NUCLEOTIDE SEQUENCE</scope>
    <source>
        <strain evidence="1">Duluth1</strain>
        <tissue evidence="1">Whole animal</tissue>
    </source>
</reference>
<sequence>MLATNVLQEQNSLRLKVVRVHAFPRRQTARGGIQTADVNHETAQRAASKRQLSARSLPDAVCKRRGPRACAVCEK</sequence>
<accession>A0A9D4IS03</accession>
<evidence type="ECO:0000313" key="1">
    <source>
        <dbReference type="EMBL" id="KAH3785961.1"/>
    </source>
</evidence>
<reference evidence="1" key="1">
    <citation type="journal article" date="2019" name="bioRxiv">
        <title>The Genome of the Zebra Mussel, Dreissena polymorpha: A Resource for Invasive Species Research.</title>
        <authorList>
            <person name="McCartney M.A."/>
            <person name="Auch B."/>
            <person name="Kono T."/>
            <person name="Mallez S."/>
            <person name="Zhang Y."/>
            <person name="Obille A."/>
            <person name="Becker A."/>
            <person name="Abrahante J.E."/>
            <person name="Garbe J."/>
            <person name="Badalamenti J.P."/>
            <person name="Herman A."/>
            <person name="Mangelson H."/>
            <person name="Liachko I."/>
            <person name="Sullivan S."/>
            <person name="Sone E.D."/>
            <person name="Koren S."/>
            <person name="Silverstein K.A.T."/>
            <person name="Beckman K.B."/>
            <person name="Gohl D.M."/>
        </authorList>
    </citation>
    <scope>NUCLEOTIDE SEQUENCE</scope>
    <source>
        <strain evidence="1">Duluth1</strain>
        <tissue evidence="1">Whole animal</tissue>
    </source>
</reference>